<dbReference type="PANTHER" id="PTHR40465">
    <property type="entry name" value="CHROMOSOME 1, WHOLE GENOME SHOTGUN SEQUENCE"/>
    <property type="match status" value="1"/>
</dbReference>
<keyword evidence="1" id="KW-0472">Membrane</keyword>
<organism evidence="2 3">
    <name type="scientific">Mycena venus</name>
    <dbReference type="NCBI Taxonomy" id="2733690"/>
    <lineage>
        <taxon>Eukaryota</taxon>
        <taxon>Fungi</taxon>
        <taxon>Dikarya</taxon>
        <taxon>Basidiomycota</taxon>
        <taxon>Agaricomycotina</taxon>
        <taxon>Agaricomycetes</taxon>
        <taxon>Agaricomycetidae</taxon>
        <taxon>Agaricales</taxon>
        <taxon>Marasmiineae</taxon>
        <taxon>Mycenaceae</taxon>
        <taxon>Mycena</taxon>
    </lineage>
</organism>
<keyword evidence="1" id="KW-1133">Transmembrane helix</keyword>
<keyword evidence="3" id="KW-1185">Reference proteome</keyword>
<evidence type="ECO:0000313" key="3">
    <source>
        <dbReference type="Proteomes" id="UP000620124"/>
    </source>
</evidence>
<keyword evidence="1" id="KW-0812">Transmembrane</keyword>
<evidence type="ECO:0000313" key="2">
    <source>
        <dbReference type="EMBL" id="KAF7341401.1"/>
    </source>
</evidence>
<sequence>MDAITGAFLIGTWASSTLVWVAFLIDTVGLLDDYVCVYLYTITHAGGPELSIVPRPAALILFIRLQVTQHLFHVVLHWQSIPVCTFTTAAVAIVVQTFLVIRYWKFAPKHVIALFLCLLILAGFGGSFTCGMMVALFPAFKDRFKLKIPVVLWLVTEAVADLGITAALLWEFLRTRSTSTETRNVLNGLVTVTLRTGTATAAVAVAALVGYYLNQESNTLKPQHTEIGACMEPIDIESGYLDDTQYKRGLRTARDGDGYES</sequence>
<comment type="caution">
    <text evidence="2">The sequence shown here is derived from an EMBL/GenBank/DDBJ whole genome shotgun (WGS) entry which is preliminary data.</text>
</comment>
<feature type="transmembrane region" description="Helical" evidence="1">
    <location>
        <begin position="150"/>
        <end position="173"/>
    </location>
</feature>
<name>A0A8H6XJ08_9AGAR</name>
<accession>A0A8H6XJ08</accession>
<feature type="transmembrane region" description="Helical" evidence="1">
    <location>
        <begin position="7"/>
        <end position="25"/>
    </location>
</feature>
<proteinExistence type="predicted"/>
<dbReference type="AlphaFoldDB" id="A0A8H6XJ08"/>
<dbReference type="Proteomes" id="UP000620124">
    <property type="component" value="Unassembled WGS sequence"/>
</dbReference>
<dbReference type="OrthoDB" id="3203775at2759"/>
<dbReference type="PANTHER" id="PTHR40465:SF1">
    <property type="entry name" value="DUF6534 DOMAIN-CONTAINING PROTEIN"/>
    <property type="match status" value="1"/>
</dbReference>
<feature type="transmembrane region" description="Helical" evidence="1">
    <location>
        <begin position="185"/>
        <end position="213"/>
    </location>
</feature>
<evidence type="ECO:0000256" key="1">
    <source>
        <dbReference type="SAM" id="Phobius"/>
    </source>
</evidence>
<feature type="transmembrane region" description="Helical" evidence="1">
    <location>
        <begin position="113"/>
        <end position="138"/>
    </location>
</feature>
<gene>
    <name evidence="2" type="ORF">MVEN_01876900</name>
</gene>
<dbReference type="EMBL" id="JACAZI010000018">
    <property type="protein sequence ID" value="KAF7341401.1"/>
    <property type="molecule type" value="Genomic_DNA"/>
</dbReference>
<reference evidence="2" key="1">
    <citation type="submission" date="2020-05" db="EMBL/GenBank/DDBJ databases">
        <title>Mycena genomes resolve the evolution of fungal bioluminescence.</title>
        <authorList>
            <person name="Tsai I.J."/>
        </authorList>
    </citation>
    <scope>NUCLEOTIDE SEQUENCE</scope>
    <source>
        <strain evidence="2">CCC161011</strain>
    </source>
</reference>
<protein>
    <submittedName>
        <fullName evidence="2">Uncharacterized protein</fullName>
    </submittedName>
</protein>
<feature type="transmembrane region" description="Helical" evidence="1">
    <location>
        <begin position="80"/>
        <end position="101"/>
    </location>
</feature>